<sequence>MWHEARRQERKIRGLMVDYKRRADRRKEFYEKIKQDPTQFLRVYGRPCKINFDPAVALAAESPQSMMPWQGDTSNMIDRFDVRAHLDIIPETPSAKVPELSKDEEQEERICNYERYRTLVENEASGLSEEQCLYEIYIDEQFGSPTKQAEDEKKKNADKKVAIGYTYEDNVTLDVDTLTIDQEKEINSFAHHYGMKEEDFVSMLRKDKEELEALKHAKQIEEEKAQFSGRKSRRERRAFKEKQLRGRRISPPSYAARSSPKYEPYRRFGAESDEEGAAVQGPALPPTGSGARSDPSATFTTQNLTQTGTPHGRCLFLLLLSLQLTDTRSPAFLAVLACPEQGRGTGEDEIPERGSFGMHHRGLAGITGTEYLHGQGLAPRGIDPGQGQEGSGLGPLVRTGHMVVAFEKKIGGALISSGKLTPQERLKRKMQAQLNKQYKADKKAEVSKLSKIEQERMDREEELRMRTMEMRRREREKRHKELEQLERERHMRRGGSGSRSSEDDSPRHRHRDRSYSRSLSPMETGGKYDRSGSRSRSRSRSSSSDRVGLVSY</sequence>
<gene>
    <name evidence="5" type="ORF">BaRGS_00001927</name>
</gene>
<dbReference type="GO" id="GO:0006397">
    <property type="term" value="P:mRNA processing"/>
    <property type="evidence" value="ECO:0007669"/>
    <property type="project" value="UniProtKB-KW"/>
</dbReference>
<feature type="compositionally biased region" description="Basic and acidic residues" evidence="3">
    <location>
        <begin position="457"/>
        <end position="489"/>
    </location>
</feature>
<evidence type="ECO:0000259" key="4">
    <source>
        <dbReference type="SMART" id="SM01141"/>
    </source>
</evidence>
<dbReference type="GO" id="GO:0008380">
    <property type="term" value="P:RNA splicing"/>
    <property type="evidence" value="ECO:0007669"/>
    <property type="project" value="UniProtKB-KW"/>
</dbReference>
<reference evidence="5 6" key="1">
    <citation type="journal article" date="2023" name="Sci. Data">
        <title>Genome assembly of the Korean intertidal mud-creeper Batillaria attramentaria.</title>
        <authorList>
            <person name="Patra A.K."/>
            <person name="Ho P.T."/>
            <person name="Jun S."/>
            <person name="Lee S.J."/>
            <person name="Kim Y."/>
            <person name="Won Y.J."/>
        </authorList>
    </citation>
    <scope>NUCLEOTIDE SEQUENCE [LARGE SCALE GENOMIC DNA]</scope>
    <source>
        <strain evidence="5">Wonlab-2016</strain>
    </source>
</reference>
<evidence type="ECO:0000256" key="3">
    <source>
        <dbReference type="SAM" id="MobiDB-lite"/>
    </source>
</evidence>
<accession>A0ABD0M6T7</accession>
<evidence type="ECO:0000313" key="5">
    <source>
        <dbReference type="EMBL" id="KAK7507076.1"/>
    </source>
</evidence>
<feature type="region of interest" description="Disordered" evidence="3">
    <location>
        <begin position="222"/>
        <end position="306"/>
    </location>
</feature>
<dbReference type="Proteomes" id="UP001519460">
    <property type="component" value="Unassembled WGS sequence"/>
</dbReference>
<dbReference type="AlphaFoldDB" id="A0ABD0M6T7"/>
<feature type="region of interest" description="Disordered" evidence="3">
    <location>
        <begin position="457"/>
        <end position="552"/>
    </location>
</feature>
<proteinExistence type="predicted"/>
<dbReference type="InterPro" id="IPR040397">
    <property type="entry name" value="SWAP"/>
</dbReference>
<dbReference type="PANTHER" id="PTHR13161">
    <property type="entry name" value="SPLICING FACTOR SUPPRESSOR OF WHITE APRICOT"/>
    <property type="match status" value="1"/>
</dbReference>
<evidence type="ECO:0000256" key="2">
    <source>
        <dbReference type="ARBA" id="ARBA00023187"/>
    </source>
</evidence>
<comment type="caution">
    <text evidence="5">The sequence shown here is derived from an EMBL/GenBank/DDBJ whole genome shotgun (WGS) entry which is preliminary data.</text>
</comment>
<feature type="domain" description="Suppressor of white apricot N-terminal" evidence="4">
    <location>
        <begin position="39"/>
        <end position="171"/>
    </location>
</feature>
<keyword evidence="1" id="KW-0507">mRNA processing</keyword>
<keyword evidence="6" id="KW-1185">Reference proteome</keyword>
<organism evidence="5 6">
    <name type="scientific">Batillaria attramentaria</name>
    <dbReference type="NCBI Taxonomy" id="370345"/>
    <lineage>
        <taxon>Eukaryota</taxon>
        <taxon>Metazoa</taxon>
        <taxon>Spiralia</taxon>
        <taxon>Lophotrochozoa</taxon>
        <taxon>Mollusca</taxon>
        <taxon>Gastropoda</taxon>
        <taxon>Caenogastropoda</taxon>
        <taxon>Sorbeoconcha</taxon>
        <taxon>Cerithioidea</taxon>
        <taxon>Batillariidae</taxon>
        <taxon>Batillaria</taxon>
    </lineage>
</organism>
<evidence type="ECO:0000313" key="6">
    <source>
        <dbReference type="Proteomes" id="UP001519460"/>
    </source>
</evidence>
<dbReference type="Pfam" id="PF09750">
    <property type="entry name" value="DRY_EERY"/>
    <property type="match status" value="1"/>
</dbReference>
<dbReference type="SMART" id="SM01141">
    <property type="entry name" value="DRY_EERY"/>
    <property type="match status" value="1"/>
</dbReference>
<dbReference type="InterPro" id="IPR019147">
    <property type="entry name" value="SWAP_N_domain"/>
</dbReference>
<evidence type="ECO:0000256" key="1">
    <source>
        <dbReference type="ARBA" id="ARBA00022664"/>
    </source>
</evidence>
<protein>
    <recommendedName>
        <fullName evidence="4">Suppressor of white apricot N-terminal domain-containing protein</fullName>
    </recommendedName>
</protein>
<keyword evidence="2" id="KW-0508">mRNA splicing</keyword>
<dbReference type="PANTHER" id="PTHR13161:SF4">
    <property type="entry name" value="CLK4-ASSOCIATING SERINE_ARGININE RICH PROTEIN"/>
    <property type="match status" value="1"/>
</dbReference>
<dbReference type="EMBL" id="JACVVK020000005">
    <property type="protein sequence ID" value="KAK7507076.1"/>
    <property type="molecule type" value="Genomic_DNA"/>
</dbReference>
<name>A0ABD0M6T7_9CAEN</name>